<dbReference type="InterPro" id="IPR023415">
    <property type="entry name" value="LDLR_class-A_CS"/>
</dbReference>
<dbReference type="OrthoDB" id="9990982at2759"/>
<evidence type="ECO:0000256" key="2">
    <source>
        <dbReference type="ARBA" id="ARBA00009939"/>
    </source>
</evidence>
<evidence type="ECO:0000256" key="9">
    <source>
        <dbReference type="PROSITE-ProRule" id="PRU00124"/>
    </source>
</evidence>
<evidence type="ECO:0000256" key="7">
    <source>
        <dbReference type="ARBA" id="ARBA00023157"/>
    </source>
</evidence>
<feature type="disulfide bond" evidence="9">
    <location>
        <begin position="24"/>
        <end position="36"/>
    </location>
</feature>
<dbReference type="PROSITE" id="PS01209">
    <property type="entry name" value="LDLRA_1"/>
    <property type="match status" value="1"/>
</dbReference>
<protein>
    <submittedName>
        <fullName evidence="13">Low-density lipoprotein receptor domain class A</fullName>
    </submittedName>
</protein>
<organism evidence="13">
    <name type="scientific">Gongylonema pulchrum</name>
    <dbReference type="NCBI Taxonomy" id="637853"/>
    <lineage>
        <taxon>Eukaryota</taxon>
        <taxon>Metazoa</taxon>
        <taxon>Ecdysozoa</taxon>
        <taxon>Nematoda</taxon>
        <taxon>Chromadorea</taxon>
        <taxon>Rhabditida</taxon>
        <taxon>Spirurina</taxon>
        <taxon>Spiruromorpha</taxon>
        <taxon>Spiruroidea</taxon>
        <taxon>Gongylonematidae</taxon>
        <taxon>Gongylonema</taxon>
    </lineage>
</organism>
<feature type="region of interest" description="Disordered" evidence="10">
    <location>
        <begin position="120"/>
        <end position="152"/>
    </location>
</feature>
<keyword evidence="4" id="KW-0677">Repeat</keyword>
<dbReference type="FunFam" id="4.10.400.10:FF:000024">
    <property type="entry name" value="Low-density lipoprotein RecePtor related"/>
    <property type="match status" value="1"/>
</dbReference>
<dbReference type="SMART" id="SM00192">
    <property type="entry name" value="LDLa"/>
    <property type="match status" value="1"/>
</dbReference>
<dbReference type="AlphaFoldDB" id="A0A183CUA8"/>
<evidence type="ECO:0000313" key="11">
    <source>
        <dbReference type="EMBL" id="VDK27207.1"/>
    </source>
</evidence>
<dbReference type="Proteomes" id="UP000271098">
    <property type="component" value="Unassembled WGS sequence"/>
</dbReference>
<comment type="similarity">
    <text evidence="2">Belongs to the LDLR family.</text>
</comment>
<evidence type="ECO:0000256" key="10">
    <source>
        <dbReference type="SAM" id="MobiDB-lite"/>
    </source>
</evidence>
<reference evidence="13" key="1">
    <citation type="submission" date="2016-06" db="UniProtKB">
        <authorList>
            <consortium name="WormBaseParasite"/>
        </authorList>
    </citation>
    <scope>IDENTIFICATION</scope>
</reference>
<dbReference type="PROSITE" id="PS50068">
    <property type="entry name" value="LDLRA_2"/>
    <property type="match status" value="1"/>
</dbReference>
<dbReference type="WBParaSite" id="GPUH_0000004801-mRNA-1">
    <property type="protein sequence ID" value="GPUH_0000004801-mRNA-1"/>
    <property type="gene ID" value="GPUH_0000004801"/>
</dbReference>
<feature type="disulfide bond" evidence="9">
    <location>
        <begin position="43"/>
        <end position="58"/>
    </location>
</feature>
<keyword evidence="12" id="KW-1185">Reference proteome</keyword>
<accession>A0A183CUA8</accession>
<keyword evidence="6" id="KW-0472">Membrane</keyword>
<dbReference type="Pfam" id="PF00057">
    <property type="entry name" value="Ldl_recept_a"/>
    <property type="match status" value="1"/>
</dbReference>
<keyword evidence="3" id="KW-0812">Transmembrane</keyword>
<proteinExistence type="inferred from homology"/>
<dbReference type="InterPro" id="IPR002172">
    <property type="entry name" value="LDrepeatLR_classA_rpt"/>
</dbReference>
<evidence type="ECO:0000313" key="13">
    <source>
        <dbReference type="WBParaSite" id="GPUH_0000004801-mRNA-1"/>
    </source>
</evidence>
<feature type="compositionally biased region" description="Polar residues" evidence="10">
    <location>
        <begin position="120"/>
        <end position="129"/>
    </location>
</feature>
<feature type="compositionally biased region" description="Basic and acidic residues" evidence="10">
    <location>
        <begin position="131"/>
        <end position="152"/>
    </location>
</feature>
<dbReference type="GO" id="GO:0016020">
    <property type="term" value="C:membrane"/>
    <property type="evidence" value="ECO:0007669"/>
    <property type="project" value="UniProtKB-SubCell"/>
</dbReference>
<evidence type="ECO:0000256" key="3">
    <source>
        <dbReference type="ARBA" id="ARBA00022692"/>
    </source>
</evidence>
<evidence type="ECO:0000256" key="5">
    <source>
        <dbReference type="ARBA" id="ARBA00022989"/>
    </source>
</evidence>
<reference evidence="11 12" key="2">
    <citation type="submission" date="2018-11" db="EMBL/GenBank/DDBJ databases">
        <authorList>
            <consortium name="Pathogen Informatics"/>
        </authorList>
    </citation>
    <scope>NUCLEOTIDE SEQUENCE [LARGE SCALE GENOMIC DNA]</scope>
</reference>
<dbReference type="EMBL" id="UYRT01000033">
    <property type="protein sequence ID" value="VDK27207.1"/>
    <property type="molecule type" value="Genomic_DNA"/>
</dbReference>
<dbReference type="InterPro" id="IPR036055">
    <property type="entry name" value="LDL_receptor-like_sf"/>
</dbReference>
<sequence length="165" mass="18656">MLVDVPPGADVRERYEVVDAGTICSNDQYQCKNGQCIEQSAWCDRRIDCADGSDETQCYPVKEQQEEPIPTAPVTYSNYCTASNTQTDLSRNVGAVARQSFPLSEPALDYFWFYNKKAGETSSSGSASQFKAEERKENWEREKGQEEEKGRSGDLFPLFEVRFGY</sequence>
<evidence type="ECO:0000256" key="4">
    <source>
        <dbReference type="ARBA" id="ARBA00022737"/>
    </source>
</evidence>
<evidence type="ECO:0000256" key="1">
    <source>
        <dbReference type="ARBA" id="ARBA00004167"/>
    </source>
</evidence>
<keyword evidence="5" id="KW-1133">Transmembrane helix</keyword>
<evidence type="ECO:0000313" key="12">
    <source>
        <dbReference type="Proteomes" id="UP000271098"/>
    </source>
</evidence>
<keyword evidence="7 9" id="KW-1015">Disulfide bond</keyword>
<dbReference type="SUPFAM" id="SSF57424">
    <property type="entry name" value="LDL receptor-like module"/>
    <property type="match status" value="1"/>
</dbReference>
<feature type="disulfide bond" evidence="9">
    <location>
        <begin position="31"/>
        <end position="49"/>
    </location>
</feature>
<dbReference type="Gene3D" id="4.10.400.10">
    <property type="entry name" value="Low-density Lipoprotein Receptor"/>
    <property type="match status" value="1"/>
</dbReference>
<keyword evidence="8" id="KW-0325">Glycoprotein</keyword>
<evidence type="ECO:0000256" key="6">
    <source>
        <dbReference type="ARBA" id="ARBA00023136"/>
    </source>
</evidence>
<comment type="subcellular location">
    <subcellularLocation>
        <location evidence="1">Membrane</location>
        <topology evidence="1">Single-pass membrane protein</topology>
    </subcellularLocation>
</comment>
<evidence type="ECO:0000256" key="8">
    <source>
        <dbReference type="ARBA" id="ARBA00023180"/>
    </source>
</evidence>
<gene>
    <name evidence="11" type="ORF">GPUH_LOCUS49</name>
</gene>
<dbReference type="CDD" id="cd00112">
    <property type="entry name" value="LDLa"/>
    <property type="match status" value="1"/>
</dbReference>
<name>A0A183CUA8_9BILA</name>